<accession>A0A8B7NUG1</accession>
<feature type="region of interest" description="Disordered" evidence="8">
    <location>
        <begin position="567"/>
        <end position="616"/>
    </location>
</feature>
<evidence type="ECO:0000313" key="10">
    <source>
        <dbReference type="Proteomes" id="UP000694843"/>
    </source>
</evidence>
<dbReference type="GO" id="GO:0051257">
    <property type="term" value="P:meiotic spindle midzone assembly"/>
    <property type="evidence" value="ECO:0007669"/>
    <property type="project" value="TreeGrafter"/>
</dbReference>
<evidence type="ECO:0000256" key="3">
    <source>
        <dbReference type="ARBA" id="ARBA00010042"/>
    </source>
</evidence>
<keyword evidence="4" id="KW-0963">Cytoplasm</keyword>
<dbReference type="GO" id="GO:0032133">
    <property type="term" value="C:chromosome passenger complex"/>
    <property type="evidence" value="ECO:0007669"/>
    <property type="project" value="TreeGrafter"/>
</dbReference>
<feature type="compositionally biased region" description="Acidic residues" evidence="8">
    <location>
        <begin position="685"/>
        <end position="711"/>
    </location>
</feature>
<feature type="compositionally biased region" description="Low complexity" evidence="8">
    <location>
        <begin position="1128"/>
        <end position="1142"/>
    </location>
</feature>
<feature type="compositionally biased region" description="Polar residues" evidence="8">
    <location>
        <begin position="1144"/>
        <end position="1164"/>
    </location>
</feature>
<dbReference type="KEGG" id="hazt:108674014"/>
<dbReference type="GO" id="GO:1990385">
    <property type="term" value="C:meiotic spindle midzone"/>
    <property type="evidence" value="ECO:0007669"/>
    <property type="project" value="TreeGrafter"/>
</dbReference>
<protein>
    <submittedName>
        <fullName evidence="11">Titin homolog isoform X1</fullName>
    </submittedName>
</protein>
<dbReference type="Proteomes" id="UP000694843">
    <property type="component" value="Unplaced"/>
</dbReference>
<feature type="region of interest" description="Disordered" evidence="8">
    <location>
        <begin position="500"/>
        <end position="534"/>
    </location>
</feature>
<dbReference type="RefSeq" id="XP_018017399.1">
    <property type="nucleotide sequence ID" value="XM_018161910.2"/>
</dbReference>
<name>A0A8B7NUG1_HYAAZ</name>
<feature type="region of interest" description="Disordered" evidence="8">
    <location>
        <begin position="51"/>
        <end position="310"/>
    </location>
</feature>
<dbReference type="GO" id="GO:0000776">
    <property type="term" value="C:kinetochore"/>
    <property type="evidence" value="ECO:0007669"/>
    <property type="project" value="TreeGrafter"/>
</dbReference>
<feature type="compositionally biased region" description="Basic residues" evidence="8">
    <location>
        <begin position="62"/>
        <end position="71"/>
    </location>
</feature>
<feature type="compositionally biased region" description="Basic and acidic residues" evidence="8">
    <location>
        <begin position="269"/>
        <end position="286"/>
    </location>
</feature>
<feature type="compositionally biased region" description="Basic and acidic residues" evidence="8">
    <location>
        <begin position="994"/>
        <end position="1025"/>
    </location>
</feature>
<evidence type="ECO:0000256" key="8">
    <source>
        <dbReference type="SAM" id="MobiDB-lite"/>
    </source>
</evidence>
<feature type="region of interest" description="Disordered" evidence="8">
    <location>
        <begin position="859"/>
        <end position="881"/>
    </location>
</feature>
<dbReference type="Pfam" id="PF03941">
    <property type="entry name" value="INCENP_ARK-bind"/>
    <property type="match status" value="1"/>
</dbReference>
<dbReference type="PANTHER" id="PTHR13142:SF1">
    <property type="entry name" value="INNER CENTROMERE PROTEIN"/>
    <property type="match status" value="1"/>
</dbReference>
<evidence type="ECO:0000256" key="2">
    <source>
        <dbReference type="ARBA" id="ARBA00004186"/>
    </source>
</evidence>
<feature type="region of interest" description="Disordered" evidence="8">
    <location>
        <begin position="685"/>
        <end position="723"/>
    </location>
</feature>
<keyword evidence="6" id="KW-0206">Cytoskeleton</keyword>
<dbReference type="GO" id="GO:0005634">
    <property type="term" value="C:nucleus"/>
    <property type="evidence" value="ECO:0007669"/>
    <property type="project" value="UniProtKB-SubCell"/>
</dbReference>
<keyword evidence="10" id="KW-1185">Reference proteome</keyword>
<organism evidence="10 11">
    <name type="scientific">Hyalella azteca</name>
    <name type="common">Amphipod</name>
    <dbReference type="NCBI Taxonomy" id="294128"/>
    <lineage>
        <taxon>Eukaryota</taxon>
        <taxon>Metazoa</taxon>
        <taxon>Ecdysozoa</taxon>
        <taxon>Arthropoda</taxon>
        <taxon>Crustacea</taxon>
        <taxon>Multicrustacea</taxon>
        <taxon>Malacostraca</taxon>
        <taxon>Eumalacostraca</taxon>
        <taxon>Peracarida</taxon>
        <taxon>Amphipoda</taxon>
        <taxon>Senticaudata</taxon>
        <taxon>Talitrida</taxon>
        <taxon>Talitroidea</taxon>
        <taxon>Hyalellidae</taxon>
        <taxon>Hyalella</taxon>
    </lineage>
</organism>
<reference evidence="11" key="1">
    <citation type="submission" date="2025-08" db="UniProtKB">
        <authorList>
            <consortium name="RefSeq"/>
        </authorList>
    </citation>
    <scope>IDENTIFICATION</scope>
    <source>
        <tissue evidence="11">Whole organism</tissue>
    </source>
</reference>
<keyword evidence="5" id="KW-0159">Chromosome partition</keyword>
<feature type="compositionally biased region" description="Polar residues" evidence="8">
    <location>
        <begin position="567"/>
        <end position="581"/>
    </location>
</feature>
<evidence type="ECO:0000259" key="9">
    <source>
        <dbReference type="Pfam" id="PF03941"/>
    </source>
</evidence>
<dbReference type="OrthoDB" id="6368403at2759"/>
<evidence type="ECO:0000256" key="6">
    <source>
        <dbReference type="ARBA" id="ARBA00023212"/>
    </source>
</evidence>
<dbReference type="GO" id="GO:0030496">
    <property type="term" value="C:midbody"/>
    <property type="evidence" value="ECO:0007669"/>
    <property type="project" value="TreeGrafter"/>
</dbReference>
<dbReference type="GO" id="GO:0000281">
    <property type="term" value="P:mitotic cytokinesis"/>
    <property type="evidence" value="ECO:0007669"/>
    <property type="project" value="TreeGrafter"/>
</dbReference>
<evidence type="ECO:0000256" key="5">
    <source>
        <dbReference type="ARBA" id="ARBA00022829"/>
    </source>
</evidence>
<feature type="compositionally biased region" description="Acidic residues" evidence="8">
    <location>
        <begin position="189"/>
        <end position="199"/>
    </location>
</feature>
<dbReference type="GO" id="GO:0051310">
    <property type="term" value="P:metaphase chromosome alignment"/>
    <property type="evidence" value="ECO:0007669"/>
    <property type="project" value="TreeGrafter"/>
</dbReference>
<evidence type="ECO:0000256" key="7">
    <source>
        <dbReference type="ARBA" id="ARBA00023242"/>
    </source>
</evidence>
<dbReference type="Gene3D" id="1.20.5.2230">
    <property type="match status" value="1"/>
</dbReference>
<feature type="compositionally biased region" description="Low complexity" evidence="8">
    <location>
        <begin position="831"/>
        <end position="845"/>
    </location>
</feature>
<feature type="domain" description="Inner centromere protein ARK-binding" evidence="9">
    <location>
        <begin position="1170"/>
        <end position="1229"/>
    </location>
</feature>
<evidence type="ECO:0000313" key="11">
    <source>
        <dbReference type="RefSeq" id="XP_018017399.1"/>
    </source>
</evidence>
<dbReference type="AlphaFoldDB" id="A0A8B7NUG1"/>
<feature type="compositionally biased region" description="Basic and acidic residues" evidence="8">
    <location>
        <begin position="241"/>
        <end position="252"/>
    </location>
</feature>
<feature type="region of interest" description="Disordered" evidence="8">
    <location>
        <begin position="450"/>
        <end position="487"/>
    </location>
</feature>
<dbReference type="GeneID" id="108674014"/>
<proteinExistence type="inferred from homology"/>
<keyword evidence="7" id="KW-0539">Nucleus</keyword>
<feature type="region of interest" description="Disordered" evidence="8">
    <location>
        <begin position="918"/>
        <end position="957"/>
    </location>
</feature>
<comment type="similarity">
    <text evidence="3">Belongs to the INCENP family.</text>
</comment>
<comment type="subcellular location">
    <subcellularLocation>
        <location evidence="2">Cytoplasm</location>
        <location evidence="2">Cytoskeleton</location>
        <location evidence="2">Spindle</location>
    </subcellularLocation>
    <subcellularLocation>
        <location evidence="1">Nucleus</location>
    </subcellularLocation>
</comment>
<evidence type="ECO:0000256" key="1">
    <source>
        <dbReference type="ARBA" id="ARBA00004123"/>
    </source>
</evidence>
<sequence>MALKSISEIFVSFIKDSNDKEDNFNSLVQDHESYLEELFLEAVSKIKSPLEAGDLLLPKTPAPKRKGRGRPKKEEDIASNDQEEQEQRQELDIENLNDGPQRVRRAASKAANAKIIESQRLLNDLSSKMRRPADSTSDATNKTRHSNNSDSGVFERLSSCSTASSGNRHSKPSLLVPVQMKQPLPVPEQVEEEISDSEQEGPVQMRQPQPLSEQTEREKLESYDGEQPQVKLSCQIDTISDDEKCKTSEVRESNTAQIDRKRRSSNSNEHTESVARKSCRTEEKFLYEPIKNLPEEPQKPADQPACGSQGKQEECAKLDRKSCSFTSSSESVFVTQEQVVAVPAVVLTEDSNCVVSEASSHVIGLKEAAVNDCNDKLILTDDDVASSKNIYDKVTSVSCDMKTPAMKMSVDDDDGMQVDENVTESGSSSSAGTAEVVSTVTNVACESSQFKAPLTPPPIMQPKRVTRTKTRQLANADQKESNDVQSGEVISKLRITRTKKRLVETSSTTSDSDDYTRSTRSKRRKVQKRVSVNKMEDSKTMCLLLSDSEDEPNNEIKKGRVSNASITSLNTVSNKRLSSPCRSEEPPSVNPSQLRPLQTSNHSSPDNSRAKITGETPYNLPKATLCFSPLSQSVLDLHLPKSVQINNKEGAVADVESCSDDNNRSKTDNESVMIATDNMQVVANDTEEDTNECSEADDEDSDADDLSEEKEQEIVAPPRRMTRSKVRLQQQQQEESVQLQQQLARAALNKQAIINQQQLSAAIKKPAVGPPGSGKFSPRPFSSRTGVKQLAAAYSQHVAAPSPLPKRMVCGSPSSGSRTPLASERKPLLGRSSSTSRVATSSSRVTPLSMNRVRTFVTASSTDSHHNKIKLGTPSQGSRPHNLVCGVRSFLGPSVLVQKSSKPSKEQLEEQKQLELLKKKEKEEETLRKKEEQMLAKRNETKKRNEERMRKAQEARLAAERKAAEALELLEKEKKLKEQRLKEDALKKKQLLLKKAEEEKKRREQERLRKEEEAVRRREEAEEKKRILLEQEEEERKRLEAARIAEEERKAEEFRLRQKREKERMAREKEELRLLKEQTAAAANNVKSSVLKPIQIQKVLNHSMEVNNTFTVPGNSTFTVPGNTTFTVASTSSTTPKTPCTSYGKVSTSSQDSYEMTPSMSNENDYGIDDLKSEDSSDDDSNPKKKVPLWASVKMMRIALIRQEKEEFDLEAIFPRNKVMVLPNLKEMFKVQKSTFKVRSSSAHWTTPPHKIFSNVK</sequence>
<dbReference type="PANTHER" id="PTHR13142">
    <property type="entry name" value="INNER CENTROMERE PROTEIN"/>
    <property type="match status" value="1"/>
</dbReference>
<feature type="region of interest" description="Disordered" evidence="8">
    <location>
        <begin position="1128"/>
        <end position="1185"/>
    </location>
</feature>
<dbReference type="InterPro" id="IPR005635">
    <property type="entry name" value="Inner_centromere_prot_ARK-bd"/>
</dbReference>
<evidence type="ECO:0000256" key="4">
    <source>
        <dbReference type="ARBA" id="ARBA00022490"/>
    </source>
</evidence>
<gene>
    <name evidence="11" type="primary">LOC108674014</name>
</gene>
<feature type="region of interest" description="Disordered" evidence="8">
    <location>
        <begin position="805"/>
        <end position="845"/>
    </location>
</feature>
<feature type="compositionally biased region" description="Polar residues" evidence="8">
    <location>
        <begin position="134"/>
        <end position="151"/>
    </location>
</feature>
<feature type="compositionally biased region" description="Polar residues" evidence="8">
    <location>
        <begin position="590"/>
        <end position="607"/>
    </location>
</feature>
<feature type="compositionally biased region" description="Polar residues" evidence="8">
    <location>
        <begin position="158"/>
        <end position="167"/>
    </location>
</feature>
<feature type="region of interest" description="Disordered" evidence="8">
    <location>
        <begin position="992"/>
        <end position="1025"/>
    </location>
</feature>
<feature type="compositionally biased region" description="Basic residues" evidence="8">
    <location>
        <begin position="519"/>
        <end position="528"/>
    </location>
</feature>